<dbReference type="InterPro" id="IPR003439">
    <property type="entry name" value="ABC_transporter-like_ATP-bd"/>
</dbReference>
<dbReference type="GO" id="GO:0005524">
    <property type="term" value="F:ATP binding"/>
    <property type="evidence" value="ECO:0007669"/>
    <property type="project" value="UniProtKB-KW"/>
</dbReference>
<dbReference type="InterPro" id="IPR011527">
    <property type="entry name" value="ABC1_TM_dom"/>
</dbReference>
<comment type="caution">
    <text evidence="14">The sequence shown here is derived from an EMBL/GenBank/DDBJ whole genome shotgun (WGS) entry which is preliminary data.</text>
</comment>
<evidence type="ECO:0000256" key="2">
    <source>
        <dbReference type="ARBA" id="ARBA00022448"/>
    </source>
</evidence>
<gene>
    <name evidence="14" type="ORF">B0T14DRAFT_424918</name>
</gene>
<feature type="transmembrane region" description="Helical" evidence="11">
    <location>
        <begin position="98"/>
        <end position="119"/>
    </location>
</feature>
<evidence type="ECO:0000256" key="9">
    <source>
        <dbReference type="ARBA" id="ARBA00024363"/>
    </source>
</evidence>
<organism evidence="14 15">
    <name type="scientific">Immersiella caudata</name>
    <dbReference type="NCBI Taxonomy" id="314043"/>
    <lineage>
        <taxon>Eukaryota</taxon>
        <taxon>Fungi</taxon>
        <taxon>Dikarya</taxon>
        <taxon>Ascomycota</taxon>
        <taxon>Pezizomycotina</taxon>
        <taxon>Sordariomycetes</taxon>
        <taxon>Sordariomycetidae</taxon>
        <taxon>Sordariales</taxon>
        <taxon>Lasiosphaeriaceae</taxon>
        <taxon>Immersiella</taxon>
    </lineage>
</organism>
<evidence type="ECO:0000256" key="1">
    <source>
        <dbReference type="ARBA" id="ARBA00004141"/>
    </source>
</evidence>
<evidence type="ECO:0000256" key="3">
    <source>
        <dbReference type="ARBA" id="ARBA00022692"/>
    </source>
</evidence>
<name>A0AA39X6Q7_9PEZI</name>
<feature type="transmembrane region" description="Helical" evidence="11">
    <location>
        <begin position="66"/>
        <end position="86"/>
    </location>
</feature>
<dbReference type="InterPro" id="IPR027417">
    <property type="entry name" value="P-loop_NTPase"/>
</dbReference>
<comment type="similarity">
    <text evidence="9">Belongs to the ABC transporter superfamily. ABCB family. Heavy Metal importer (TC 3.A.1.210) subfamily.</text>
</comment>
<feature type="transmembrane region" description="Helical" evidence="11">
    <location>
        <begin position="163"/>
        <end position="186"/>
    </location>
</feature>
<dbReference type="SUPFAM" id="SSF52540">
    <property type="entry name" value="P-loop containing nucleoside triphosphate hydrolases"/>
    <property type="match status" value="1"/>
</dbReference>
<dbReference type="SUPFAM" id="SSF90123">
    <property type="entry name" value="ABC transporter transmembrane region"/>
    <property type="match status" value="1"/>
</dbReference>
<keyword evidence="4" id="KW-0547">Nucleotide-binding</keyword>
<feature type="transmembrane region" description="Helical" evidence="11">
    <location>
        <begin position="131"/>
        <end position="151"/>
    </location>
</feature>
<keyword evidence="8 11" id="KW-0472">Membrane</keyword>
<keyword evidence="2" id="KW-0813">Transport</keyword>
<evidence type="ECO:0000313" key="15">
    <source>
        <dbReference type="Proteomes" id="UP001175000"/>
    </source>
</evidence>
<reference evidence="14" key="1">
    <citation type="submission" date="2023-06" db="EMBL/GenBank/DDBJ databases">
        <title>Genome-scale phylogeny and comparative genomics of the fungal order Sordariales.</title>
        <authorList>
            <consortium name="Lawrence Berkeley National Laboratory"/>
            <person name="Hensen N."/>
            <person name="Bonometti L."/>
            <person name="Westerberg I."/>
            <person name="Brannstrom I.O."/>
            <person name="Guillou S."/>
            <person name="Cros-Aarteil S."/>
            <person name="Calhoun S."/>
            <person name="Haridas S."/>
            <person name="Kuo A."/>
            <person name="Mondo S."/>
            <person name="Pangilinan J."/>
            <person name="Riley R."/>
            <person name="Labutti K."/>
            <person name="Andreopoulos B."/>
            <person name="Lipzen A."/>
            <person name="Chen C."/>
            <person name="Yanf M."/>
            <person name="Daum C."/>
            <person name="Ng V."/>
            <person name="Clum A."/>
            <person name="Steindorff A."/>
            <person name="Ohm R."/>
            <person name="Martin F."/>
            <person name="Silar P."/>
            <person name="Natvig D."/>
            <person name="Lalanne C."/>
            <person name="Gautier V."/>
            <person name="Ament-Velasquez S.L."/>
            <person name="Kruys A."/>
            <person name="Hutchinson M.I."/>
            <person name="Powell A.J."/>
            <person name="Barry K."/>
            <person name="Miller A.N."/>
            <person name="Grigoriev I.V."/>
            <person name="Debuchy R."/>
            <person name="Gladieux P."/>
            <person name="Thoren M.H."/>
            <person name="Johannesson H."/>
        </authorList>
    </citation>
    <scope>NUCLEOTIDE SEQUENCE</scope>
    <source>
        <strain evidence="14">CBS 606.72</strain>
    </source>
</reference>
<dbReference type="PROSITE" id="PS50929">
    <property type="entry name" value="ABC_TM1F"/>
    <property type="match status" value="1"/>
</dbReference>
<feature type="transmembrane region" description="Helical" evidence="11">
    <location>
        <begin position="395"/>
        <end position="415"/>
    </location>
</feature>
<dbReference type="PANTHER" id="PTHR24221">
    <property type="entry name" value="ATP-BINDING CASSETTE SUB-FAMILY B"/>
    <property type="match status" value="1"/>
</dbReference>
<evidence type="ECO:0000256" key="8">
    <source>
        <dbReference type="ARBA" id="ARBA00023136"/>
    </source>
</evidence>
<dbReference type="PANTHER" id="PTHR24221:SF651">
    <property type="entry name" value="HEAVY METAL TOLERANCE PROTEIN"/>
    <property type="match status" value="1"/>
</dbReference>
<feature type="transmembrane region" description="Helical" evidence="11">
    <location>
        <begin position="6"/>
        <end position="26"/>
    </location>
</feature>
<evidence type="ECO:0000256" key="11">
    <source>
        <dbReference type="SAM" id="Phobius"/>
    </source>
</evidence>
<proteinExistence type="inferred from homology"/>
<dbReference type="CDD" id="cd18583">
    <property type="entry name" value="ABC_6TM_HMT1"/>
    <property type="match status" value="1"/>
</dbReference>
<dbReference type="InterPro" id="IPR003593">
    <property type="entry name" value="AAA+_ATPase"/>
</dbReference>
<feature type="transmembrane region" description="Helical" evidence="11">
    <location>
        <begin position="229"/>
        <end position="246"/>
    </location>
</feature>
<keyword evidence="15" id="KW-1185">Reference proteome</keyword>
<dbReference type="Pfam" id="PF00664">
    <property type="entry name" value="ABC_membrane"/>
    <property type="match status" value="1"/>
</dbReference>
<dbReference type="CDD" id="cd03253">
    <property type="entry name" value="ABCC_ATM1_transporter"/>
    <property type="match status" value="1"/>
</dbReference>
<feature type="domain" description="ABC transmembrane type-1" evidence="13">
    <location>
        <begin position="258"/>
        <end position="539"/>
    </location>
</feature>
<dbReference type="Pfam" id="PF00005">
    <property type="entry name" value="ABC_tran"/>
    <property type="match status" value="1"/>
</dbReference>
<evidence type="ECO:0000256" key="7">
    <source>
        <dbReference type="ARBA" id="ARBA00022989"/>
    </source>
</evidence>
<evidence type="ECO:0000313" key="14">
    <source>
        <dbReference type="EMBL" id="KAK0627987.1"/>
    </source>
</evidence>
<dbReference type="InterPro" id="IPR017871">
    <property type="entry name" value="ABC_transporter-like_CS"/>
</dbReference>
<evidence type="ECO:0000256" key="10">
    <source>
        <dbReference type="SAM" id="MobiDB-lite"/>
    </source>
</evidence>
<dbReference type="FunFam" id="3.40.50.300:FF:000186">
    <property type="entry name" value="ATP-binding cassette sub-family B member 7, mitochondrial"/>
    <property type="match status" value="1"/>
</dbReference>
<evidence type="ECO:0000256" key="5">
    <source>
        <dbReference type="ARBA" id="ARBA00022840"/>
    </source>
</evidence>
<keyword evidence="5" id="KW-0067">ATP-binding</keyword>
<feature type="transmembrane region" description="Helical" evidence="11">
    <location>
        <begin position="370"/>
        <end position="389"/>
    </location>
</feature>
<accession>A0AA39X6Q7</accession>
<dbReference type="PROSITE" id="PS50893">
    <property type="entry name" value="ABC_TRANSPORTER_2"/>
    <property type="match status" value="1"/>
</dbReference>
<evidence type="ECO:0000256" key="6">
    <source>
        <dbReference type="ARBA" id="ARBA00022946"/>
    </source>
</evidence>
<keyword evidence="3 11" id="KW-0812">Transmembrane</keyword>
<evidence type="ECO:0000259" key="13">
    <source>
        <dbReference type="PROSITE" id="PS50929"/>
    </source>
</evidence>
<comment type="subcellular location">
    <subcellularLocation>
        <location evidence="1">Membrane</location>
        <topology evidence="1">Multi-pass membrane protein</topology>
    </subcellularLocation>
</comment>
<feature type="transmembrane region" description="Helical" evidence="11">
    <location>
        <begin position="252"/>
        <end position="270"/>
    </location>
</feature>
<evidence type="ECO:0008006" key="16">
    <source>
        <dbReference type="Google" id="ProtNLM"/>
    </source>
</evidence>
<feature type="region of interest" description="Disordered" evidence="10">
    <location>
        <begin position="206"/>
        <end position="225"/>
    </location>
</feature>
<keyword evidence="7 11" id="KW-1133">Transmembrane helix</keyword>
<dbReference type="Proteomes" id="UP001175000">
    <property type="component" value="Unassembled WGS sequence"/>
</dbReference>
<evidence type="ECO:0000259" key="12">
    <source>
        <dbReference type="PROSITE" id="PS50893"/>
    </source>
</evidence>
<keyword evidence="6" id="KW-0809">Transit peptide</keyword>
<protein>
    <recommendedName>
        <fullName evidence="16">ABC transporter</fullName>
    </recommendedName>
</protein>
<dbReference type="PROSITE" id="PS00211">
    <property type="entry name" value="ABC_TRANSPORTER_1"/>
    <property type="match status" value="1"/>
</dbReference>
<dbReference type="GO" id="GO:0005774">
    <property type="term" value="C:vacuolar membrane"/>
    <property type="evidence" value="ECO:0007669"/>
    <property type="project" value="TreeGrafter"/>
</dbReference>
<dbReference type="Gene3D" id="1.20.1560.10">
    <property type="entry name" value="ABC transporter type 1, transmembrane domain"/>
    <property type="match status" value="1"/>
</dbReference>
<dbReference type="Gene3D" id="3.40.50.300">
    <property type="entry name" value="P-loop containing nucleotide triphosphate hydrolases"/>
    <property type="match status" value="1"/>
</dbReference>
<dbReference type="GO" id="GO:0000041">
    <property type="term" value="P:transition metal ion transport"/>
    <property type="evidence" value="ECO:0007669"/>
    <property type="project" value="UniProtKB-ARBA"/>
</dbReference>
<dbReference type="GO" id="GO:0140359">
    <property type="term" value="F:ABC-type transporter activity"/>
    <property type="evidence" value="ECO:0007669"/>
    <property type="project" value="InterPro"/>
</dbReference>
<dbReference type="InterPro" id="IPR039421">
    <property type="entry name" value="Type_1_exporter"/>
</dbReference>
<feature type="domain" description="ABC transporter" evidence="12">
    <location>
        <begin position="573"/>
        <end position="810"/>
    </location>
</feature>
<sequence>MAGPPLLGLQVAFYLYPCGLFAALLTSQSIVYYRSRQNECHDNGNDAPDAKAVAGIRRFYSRLIRVSQLALVVLFVPSIVLVMVQGVSSDTQDGNSNFSFSTFLAAHVGVLLYFLAGLLPDPDGPWTPTEAHCHAWVTAICIETVVAAVFATERKAIGLPATLLDRLVALGLARVLVFVVMIGLILRRHYAVRSLLSESTAGEREGLLENGNSSQPEGQKGARPGTREGGWLAYIAGFRLLFPYLWPKDSVLYQVIVALCVVLLACQRFVNVMVPLQLGILVNSLGYGHIPYRDIAIYVGLRALQGAGVLGSARDVLWIPVEQSLFRRLSCAAFEHVLGLSLDFHLSKKLGEVTSALSRGTAINGFLESFLFNVFPMVFDIFVAGVVFFVKYDVFYTIIVFFIMWSYIFLTIYMAKFRARQRRDMATKSREMDAARTDAIMAYETVQHNCAVQAETGRFRGYVLTYQKAQRLVTLSLNALNLTQSTIFSIGTASLVALSAYKISIGQQTVPEFVTLIAYFQQLQSPLFYFGTWYNYLQNSLIEAERMLDLFKETSGVVERPNASKLANPKGEVEFKDVKFSYQTKSQTAPAIKGISFNVTPGTKTAIVGESGSGKSTCLKLLFRFYDVDDGAISVDGHDIRDLTLDSLRRSIGVVPQDTVLFNASIMYNLRYASETAAEADVHEACKAANIHDRIMEFPDKYDTIVGERGLKLSGGERQRVAIARAILKDARILLLDEATASLDSHTEKLIQDALERVTFGRTTITIAHRLSTITNSDQIVVLHKGDIIERGTHSELLDLGGKYHAMWEKQTTAEKEKTEKAADGVQEPE</sequence>
<dbReference type="SMART" id="SM00382">
    <property type="entry name" value="AAA"/>
    <property type="match status" value="1"/>
</dbReference>
<evidence type="ECO:0000256" key="4">
    <source>
        <dbReference type="ARBA" id="ARBA00022741"/>
    </source>
</evidence>
<dbReference type="EMBL" id="JAULSU010000002">
    <property type="protein sequence ID" value="KAK0627987.1"/>
    <property type="molecule type" value="Genomic_DNA"/>
</dbReference>
<dbReference type="GO" id="GO:0016887">
    <property type="term" value="F:ATP hydrolysis activity"/>
    <property type="evidence" value="ECO:0007669"/>
    <property type="project" value="InterPro"/>
</dbReference>
<dbReference type="InterPro" id="IPR036640">
    <property type="entry name" value="ABC1_TM_sf"/>
</dbReference>
<dbReference type="AlphaFoldDB" id="A0AA39X6Q7"/>